<sequence>MQHIGHARQREGTIHFVWDRPGILFVDREALDAGPALLCALENNGAVSLRRRVWPFTLTDKWGGPTRRTPRRSWRIPNSSLGSE</sequence>
<organism evidence="2 3">
    <name type="scientific">Apiospora phragmitis</name>
    <dbReference type="NCBI Taxonomy" id="2905665"/>
    <lineage>
        <taxon>Eukaryota</taxon>
        <taxon>Fungi</taxon>
        <taxon>Dikarya</taxon>
        <taxon>Ascomycota</taxon>
        <taxon>Pezizomycotina</taxon>
        <taxon>Sordariomycetes</taxon>
        <taxon>Xylariomycetidae</taxon>
        <taxon>Amphisphaeriales</taxon>
        <taxon>Apiosporaceae</taxon>
        <taxon>Apiospora</taxon>
    </lineage>
</organism>
<reference evidence="2 3" key="1">
    <citation type="submission" date="2023-01" db="EMBL/GenBank/DDBJ databases">
        <title>Analysis of 21 Apiospora genomes using comparative genomics revels a genus with tremendous synthesis potential of carbohydrate active enzymes and secondary metabolites.</title>
        <authorList>
            <person name="Sorensen T."/>
        </authorList>
    </citation>
    <scope>NUCLEOTIDE SEQUENCE [LARGE SCALE GENOMIC DNA]</scope>
    <source>
        <strain evidence="2 3">CBS 135458</strain>
    </source>
</reference>
<dbReference type="GeneID" id="92089653"/>
<accession>A0ABR1VST6</accession>
<name>A0ABR1VST6_9PEZI</name>
<feature type="region of interest" description="Disordered" evidence="1">
    <location>
        <begin position="63"/>
        <end position="84"/>
    </location>
</feature>
<evidence type="ECO:0000313" key="2">
    <source>
        <dbReference type="EMBL" id="KAK8074282.1"/>
    </source>
</evidence>
<protein>
    <submittedName>
        <fullName evidence="2">Uncharacterized protein</fullName>
    </submittedName>
</protein>
<dbReference type="EMBL" id="JAQQWL010000005">
    <property type="protein sequence ID" value="KAK8074282.1"/>
    <property type="molecule type" value="Genomic_DNA"/>
</dbReference>
<comment type="caution">
    <text evidence="2">The sequence shown here is derived from an EMBL/GenBank/DDBJ whole genome shotgun (WGS) entry which is preliminary data.</text>
</comment>
<dbReference type="RefSeq" id="XP_066718757.1">
    <property type="nucleotide sequence ID" value="XM_066856590.1"/>
</dbReference>
<proteinExistence type="predicted"/>
<keyword evidence="3" id="KW-1185">Reference proteome</keyword>
<evidence type="ECO:0000256" key="1">
    <source>
        <dbReference type="SAM" id="MobiDB-lite"/>
    </source>
</evidence>
<evidence type="ECO:0000313" key="3">
    <source>
        <dbReference type="Proteomes" id="UP001480595"/>
    </source>
</evidence>
<gene>
    <name evidence="2" type="ORF">PG994_005181</name>
</gene>
<dbReference type="Proteomes" id="UP001480595">
    <property type="component" value="Unassembled WGS sequence"/>
</dbReference>